<accession>A0A8S5U5Y2</accession>
<evidence type="ECO:0000313" key="1">
    <source>
        <dbReference type="EMBL" id="DAF89866.1"/>
    </source>
</evidence>
<protein>
    <submittedName>
        <fullName evidence="1">Uncharacterized protein</fullName>
    </submittedName>
</protein>
<dbReference type="EMBL" id="BK016017">
    <property type="protein sequence ID" value="DAF89866.1"/>
    <property type="molecule type" value="Genomic_DNA"/>
</dbReference>
<proteinExistence type="predicted"/>
<organism evidence="1">
    <name type="scientific">Siphoviridae sp. cteLh2</name>
    <dbReference type="NCBI Taxonomy" id="2825590"/>
    <lineage>
        <taxon>Viruses</taxon>
        <taxon>Duplodnaviria</taxon>
        <taxon>Heunggongvirae</taxon>
        <taxon>Uroviricota</taxon>
        <taxon>Caudoviricetes</taxon>
    </lineage>
</organism>
<reference evidence="1" key="1">
    <citation type="journal article" date="2021" name="Proc. Natl. Acad. Sci. U.S.A.">
        <title>A Catalog of Tens of Thousands of Viruses from Human Metagenomes Reveals Hidden Associations with Chronic Diseases.</title>
        <authorList>
            <person name="Tisza M.J."/>
            <person name="Buck C.B."/>
        </authorList>
    </citation>
    <scope>NUCLEOTIDE SEQUENCE</scope>
    <source>
        <strain evidence="1">CteLh2</strain>
    </source>
</reference>
<sequence length="150" mass="17785">MENCKTNYTADEFIINESILESINTTRENFIQYGRWLERFNLANTDDNYEQYLIQGGYKWEEERNKHIKDELFGFLVEVLTSGMNLGIINRKADKYYVLDDFQFRFNEDNTLLHIETMSEEINIPITEETNVNIGVSEVQIGDFIIEEME</sequence>
<name>A0A8S5U5Y2_9CAUD</name>